<dbReference type="SMART" id="SM00852">
    <property type="entry name" value="MoCF_biosynth"/>
    <property type="match status" value="1"/>
</dbReference>
<evidence type="ECO:0000259" key="9">
    <source>
        <dbReference type="SMART" id="SM00852"/>
    </source>
</evidence>
<evidence type="ECO:0000313" key="11">
    <source>
        <dbReference type="Proteomes" id="UP000092544"/>
    </source>
</evidence>
<dbReference type="PANTHER" id="PTHR43232:SF2">
    <property type="entry name" value="MOLYBDENUM COFACTOR BIOSYNTHESIS PROTEIN B"/>
    <property type="match status" value="1"/>
</dbReference>
<dbReference type="SUPFAM" id="SSF53218">
    <property type="entry name" value="Molybdenum cofactor biosynthesis proteins"/>
    <property type="match status" value="1"/>
</dbReference>
<dbReference type="Pfam" id="PF00994">
    <property type="entry name" value="MoCF_biosynth"/>
    <property type="match status" value="1"/>
</dbReference>
<dbReference type="InterPro" id="IPR036425">
    <property type="entry name" value="MoaB/Mog-like_dom_sf"/>
</dbReference>
<dbReference type="Proteomes" id="UP000092544">
    <property type="component" value="Unassembled WGS sequence"/>
</dbReference>
<evidence type="ECO:0000256" key="4">
    <source>
        <dbReference type="ARBA" id="ARBA00022741"/>
    </source>
</evidence>
<dbReference type="GO" id="GO:0005525">
    <property type="term" value="F:GTP binding"/>
    <property type="evidence" value="ECO:0007669"/>
    <property type="project" value="UniProtKB-KW"/>
</dbReference>
<evidence type="ECO:0000256" key="5">
    <source>
        <dbReference type="ARBA" id="ARBA00023134"/>
    </source>
</evidence>
<gene>
    <name evidence="10" type="primary">moaB</name>
    <name evidence="10" type="ORF">MSP8886_03410</name>
</gene>
<dbReference type="AlphaFoldDB" id="A0A1A8TRL7"/>
<dbReference type="InterPro" id="IPR012245">
    <property type="entry name" value="MoaB"/>
</dbReference>
<dbReference type="FunFam" id="3.40.980.10:FF:000003">
    <property type="entry name" value="Molybdenum cofactor biosynthesis protein B"/>
    <property type="match status" value="1"/>
</dbReference>
<feature type="domain" description="MoaB/Mog" evidence="9">
    <location>
        <begin position="14"/>
        <end position="158"/>
    </location>
</feature>
<evidence type="ECO:0000256" key="3">
    <source>
        <dbReference type="ARBA" id="ARBA00015262"/>
    </source>
</evidence>
<dbReference type="InterPro" id="IPR008284">
    <property type="entry name" value="MoCF_biosynth_CS"/>
</dbReference>
<dbReference type="InterPro" id="IPR001453">
    <property type="entry name" value="MoaB/Mog_dom"/>
</dbReference>
<dbReference type="InterPro" id="IPR013484">
    <property type="entry name" value="MoaB_proteobac"/>
</dbReference>
<comment type="pathway">
    <text evidence="1 8">Cofactor biosynthesis; molybdopterin biosynthesis.</text>
</comment>
<keyword evidence="6 8" id="KW-0501">Molybdenum cofactor biosynthesis</keyword>
<dbReference type="GO" id="GO:0005829">
    <property type="term" value="C:cytosol"/>
    <property type="evidence" value="ECO:0007669"/>
    <property type="project" value="TreeGrafter"/>
</dbReference>
<reference evidence="10 11" key="1">
    <citation type="submission" date="2016-06" db="EMBL/GenBank/DDBJ databases">
        <authorList>
            <person name="Kjaerup R.B."/>
            <person name="Dalgaard T.S."/>
            <person name="Juul-Madsen H.R."/>
        </authorList>
    </citation>
    <scope>NUCLEOTIDE SEQUENCE [LARGE SCALE GENOMIC DNA]</scope>
    <source>
        <strain evidence="10 11">CECT 8886</strain>
    </source>
</reference>
<comment type="function">
    <text evidence="7">May be involved in the biosynthesis of molybdopterin. Can bind GTP and has low GTPase activity. Can bind MPT, but has no MPT adenylyl transferase activity.</text>
</comment>
<evidence type="ECO:0000256" key="6">
    <source>
        <dbReference type="ARBA" id="ARBA00023150"/>
    </source>
</evidence>
<dbReference type="GO" id="GO:0006777">
    <property type="term" value="P:Mo-molybdopterin cofactor biosynthetic process"/>
    <property type="evidence" value="ECO:0007669"/>
    <property type="project" value="UniProtKB-UniRule"/>
</dbReference>
<dbReference type="OrthoDB" id="9784492at2"/>
<evidence type="ECO:0000313" key="10">
    <source>
        <dbReference type="EMBL" id="SBS35571.1"/>
    </source>
</evidence>
<keyword evidence="4" id="KW-0547">Nucleotide-binding</keyword>
<dbReference type="STRING" id="1792290.MSP8886_03410"/>
<dbReference type="UniPathway" id="UPA00344"/>
<dbReference type="PROSITE" id="PS01078">
    <property type="entry name" value="MOCF_BIOSYNTHESIS_1"/>
    <property type="match status" value="1"/>
</dbReference>
<name>A0A1A8TRL7_9GAMM</name>
<sequence length="179" mass="19776">MSKLPTPFRPLNICVLTVSDTRTLAEDTSGDALITMLEAAGHHFIERALVRDDIYDMRAVVSQWIADKKVQVVLITGGTGFYSRDSTPEAMIPLFDKQVEGFGELFRQISYEEIGTSTIQSRAVAGLANNTLVFCLPGSTGACRTAWNGILREQLDSTHRPCNFVELLLGKFQPSLHEV</sequence>
<proteinExistence type="inferred from homology"/>
<dbReference type="EMBL" id="FLOB01000010">
    <property type="protein sequence ID" value="SBS35571.1"/>
    <property type="molecule type" value="Genomic_DNA"/>
</dbReference>
<dbReference type="CDD" id="cd00886">
    <property type="entry name" value="MogA_MoaB"/>
    <property type="match status" value="1"/>
</dbReference>
<dbReference type="NCBIfam" id="TIGR00177">
    <property type="entry name" value="molyb_syn"/>
    <property type="match status" value="1"/>
</dbReference>
<protein>
    <recommendedName>
        <fullName evidence="3 8">Molybdenum cofactor biosynthesis protein B</fullName>
    </recommendedName>
</protein>
<evidence type="ECO:0000256" key="2">
    <source>
        <dbReference type="ARBA" id="ARBA00006112"/>
    </source>
</evidence>
<keyword evidence="5" id="KW-0342">GTP-binding</keyword>
<evidence type="ECO:0000256" key="1">
    <source>
        <dbReference type="ARBA" id="ARBA00005046"/>
    </source>
</evidence>
<dbReference type="PANTHER" id="PTHR43232">
    <property type="entry name" value="MOLYBDENUM COFACTOR BIOSYNTHESIS PROTEIN B"/>
    <property type="match status" value="1"/>
</dbReference>
<organism evidence="10 11">
    <name type="scientific">Marinomonas spartinae</name>
    <dbReference type="NCBI Taxonomy" id="1792290"/>
    <lineage>
        <taxon>Bacteria</taxon>
        <taxon>Pseudomonadati</taxon>
        <taxon>Pseudomonadota</taxon>
        <taxon>Gammaproteobacteria</taxon>
        <taxon>Oceanospirillales</taxon>
        <taxon>Oceanospirillaceae</taxon>
        <taxon>Marinomonas</taxon>
    </lineage>
</organism>
<comment type="similarity">
    <text evidence="2 8">Belongs to the MoaB/Mog family.</text>
</comment>
<accession>A0A1A8TRL7</accession>
<keyword evidence="11" id="KW-1185">Reference proteome</keyword>
<dbReference type="Gene3D" id="3.40.980.10">
    <property type="entry name" value="MoaB/Mog-like domain"/>
    <property type="match status" value="1"/>
</dbReference>
<dbReference type="RefSeq" id="WP_067018611.1">
    <property type="nucleotide sequence ID" value="NZ_FLOB01000010.1"/>
</dbReference>
<evidence type="ECO:0000256" key="7">
    <source>
        <dbReference type="ARBA" id="ARBA00055616"/>
    </source>
</evidence>
<evidence type="ECO:0000256" key="8">
    <source>
        <dbReference type="PIRNR" id="PIRNR006443"/>
    </source>
</evidence>
<dbReference type="NCBIfam" id="TIGR02667">
    <property type="entry name" value="moaB_proteo"/>
    <property type="match status" value="1"/>
</dbReference>
<dbReference type="PIRSF" id="PIRSF006443">
    <property type="entry name" value="MoaB"/>
    <property type="match status" value="1"/>
</dbReference>